<dbReference type="InterPro" id="IPR057326">
    <property type="entry name" value="KR_dom"/>
</dbReference>
<dbReference type="AlphaFoldDB" id="A0A2Z3HCU9"/>
<dbReference type="GO" id="GO:0005737">
    <property type="term" value="C:cytoplasm"/>
    <property type="evidence" value="ECO:0007669"/>
    <property type="project" value="TreeGrafter"/>
</dbReference>
<dbReference type="Gene3D" id="3.40.50.720">
    <property type="entry name" value="NAD(P)-binding Rossmann-like Domain"/>
    <property type="match status" value="1"/>
</dbReference>
<evidence type="ECO:0000259" key="1">
    <source>
        <dbReference type="SMART" id="SM00822"/>
    </source>
</evidence>
<dbReference type="EMBL" id="CP025958">
    <property type="protein sequence ID" value="AWM41397.1"/>
    <property type="molecule type" value="Genomic_DNA"/>
</dbReference>
<accession>A0A2Z3HCU9</accession>
<proteinExistence type="predicted"/>
<evidence type="ECO:0000313" key="2">
    <source>
        <dbReference type="EMBL" id="AWM41397.1"/>
    </source>
</evidence>
<dbReference type="SUPFAM" id="SSF51735">
    <property type="entry name" value="NAD(P)-binding Rossmann-fold domains"/>
    <property type="match status" value="1"/>
</dbReference>
<dbReference type="GO" id="GO:0004029">
    <property type="term" value="F:aldehyde dehydrogenase (NAD+) activity"/>
    <property type="evidence" value="ECO:0007669"/>
    <property type="project" value="TreeGrafter"/>
</dbReference>
<organism evidence="2 3">
    <name type="scientific">Gemmata obscuriglobus</name>
    <dbReference type="NCBI Taxonomy" id="114"/>
    <lineage>
        <taxon>Bacteria</taxon>
        <taxon>Pseudomonadati</taxon>
        <taxon>Planctomycetota</taxon>
        <taxon>Planctomycetia</taxon>
        <taxon>Gemmatales</taxon>
        <taxon>Gemmataceae</taxon>
        <taxon>Gemmata</taxon>
    </lineage>
</organism>
<feature type="domain" description="Ketoreductase" evidence="1">
    <location>
        <begin position="12"/>
        <end position="182"/>
    </location>
</feature>
<dbReference type="Proteomes" id="UP000245802">
    <property type="component" value="Chromosome"/>
</dbReference>
<gene>
    <name evidence="2" type="ORF">C1280_33275</name>
</gene>
<dbReference type="Pfam" id="PF01370">
    <property type="entry name" value="Epimerase"/>
    <property type="match status" value="1"/>
</dbReference>
<dbReference type="PANTHER" id="PTHR48079:SF6">
    <property type="entry name" value="NAD(P)-BINDING DOMAIN-CONTAINING PROTEIN-RELATED"/>
    <property type="match status" value="1"/>
</dbReference>
<dbReference type="PANTHER" id="PTHR48079">
    <property type="entry name" value="PROTEIN YEEZ"/>
    <property type="match status" value="1"/>
</dbReference>
<sequence>MDAVPDNSAMPHTILLTGATGFVGSHVAEALVRAGHTVRALARSGSDTAFLTALGVTLVPGDVTDADALKRAAAGCDAVVNSAAKVGDWGHVDGYRAVNVEGLRNLFDATLGQPLHRFVHISSLGVYEARHHYGTDETEPLPNDHIDGYTQSKVEAERIALQYHRKQKVPVVILRPGFVYGPRDRTVLPRLAERLRERSVIYIARGRYALNTTYVGNIADAVLLALGAPAEGVVGEVFNITDGEFVSKRRFFETVADGLGLKRPRGFPPVPVWLARAMANWRESTFRKLNKPHPPRITQAQLKFAGLNLDFSIAKARTKLGYTPRVLFDEGMGRALAWHKGERGA</sequence>
<dbReference type="InterPro" id="IPR036291">
    <property type="entry name" value="NAD(P)-bd_dom_sf"/>
</dbReference>
<dbReference type="InterPro" id="IPR051783">
    <property type="entry name" value="NAD(P)-dependent_oxidoreduct"/>
</dbReference>
<reference evidence="2 3" key="1">
    <citation type="submission" date="2018-01" db="EMBL/GenBank/DDBJ databases">
        <title>G. obscuriglobus.</title>
        <authorList>
            <person name="Franke J."/>
            <person name="Blomberg W."/>
            <person name="Selmecki A."/>
        </authorList>
    </citation>
    <scope>NUCLEOTIDE SEQUENCE [LARGE SCALE GENOMIC DNA]</scope>
    <source>
        <strain evidence="2 3">DSM 5831</strain>
    </source>
</reference>
<keyword evidence="3" id="KW-1185">Reference proteome</keyword>
<evidence type="ECO:0000313" key="3">
    <source>
        <dbReference type="Proteomes" id="UP000245802"/>
    </source>
</evidence>
<dbReference type="SMART" id="SM00822">
    <property type="entry name" value="PKS_KR"/>
    <property type="match status" value="1"/>
</dbReference>
<dbReference type="KEGG" id="gog:C1280_33275"/>
<dbReference type="InterPro" id="IPR001509">
    <property type="entry name" value="Epimerase_deHydtase"/>
</dbReference>
<name>A0A2Z3HCU9_9BACT</name>
<protein>
    <submittedName>
        <fullName evidence="2">Epimerase</fullName>
    </submittedName>
</protein>